<evidence type="ECO:0000256" key="1">
    <source>
        <dbReference type="SAM" id="MobiDB-lite"/>
    </source>
</evidence>
<gene>
    <name evidence="3" type="ORF">APAL1065_LOCUS16340</name>
</gene>
<dbReference type="AlphaFoldDB" id="A0A7S2YGR7"/>
<reference evidence="3" key="1">
    <citation type="submission" date="2021-01" db="EMBL/GenBank/DDBJ databases">
        <authorList>
            <person name="Corre E."/>
            <person name="Pelletier E."/>
            <person name="Niang G."/>
            <person name="Scheremetjew M."/>
            <person name="Finn R."/>
            <person name="Kale V."/>
            <person name="Holt S."/>
            <person name="Cochrane G."/>
            <person name="Meng A."/>
            <person name="Brown T."/>
            <person name="Cohen L."/>
        </authorList>
    </citation>
    <scope>NUCLEOTIDE SEQUENCE</scope>
    <source>
        <strain evidence="3">CCMP125</strain>
    </source>
</reference>
<dbReference type="EMBL" id="HBHT01024344">
    <property type="protein sequence ID" value="CAD9975597.1"/>
    <property type="molecule type" value="Transcribed_RNA"/>
</dbReference>
<evidence type="ECO:0000313" key="3">
    <source>
        <dbReference type="EMBL" id="CAD9975597.1"/>
    </source>
</evidence>
<accession>A0A7S2YGR7</accession>
<evidence type="ECO:0000256" key="2">
    <source>
        <dbReference type="SAM" id="SignalP"/>
    </source>
</evidence>
<feature type="compositionally biased region" description="Low complexity" evidence="1">
    <location>
        <begin position="120"/>
        <end position="134"/>
    </location>
</feature>
<proteinExistence type="predicted"/>
<keyword evidence="2" id="KW-0732">Signal</keyword>
<name>A0A7S2YGR7_9STRA</name>
<sequence>MGLRSAIVAIAVMASSLDAFTVLTPSTVSRGASPLFMADTWDGSTGGGGGASGSSGSLEQIEFKIYPDGRIEETVRGVKGGECHKVTEKINELLGEVVASQPTEEMYEQEIVTDQTLYNSESSGDSSWEGSSSW</sequence>
<feature type="chain" id="PRO_5031011345" evidence="2">
    <location>
        <begin position="20"/>
        <end position="134"/>
    </location>
</feature>
<protein>
    <submittedName>
        <fullName evidence="3">Uncharacterized protein</fullName>
    </submittedName>
</protein>
<organism evidence="3">
    <name type="scientific">Entomoneis paludosa</name>
    <dbReference type="NCBI Taxonomy" id="265537"/>
    <lineage>
        <taxon>Eukaryota</taxon>
        <taxon>Sar</taxon>
        <taxon>Stramenopiles</taxon>
        <taxon>Ochrophyta</taxon>
        <taxon>Bacillariophyta</taxon>
        <taxon>Bacillariophyceae</taxon>
        <taxon>Bacillariophycidae</taxon>
        <taxon>Entomoneidaceae</taxon>
        <taxon>Entomoneis</taxon>
    </lineage>
</organism>
<feature type="signal peptide" evidence="2">
    <location>
        <begin position="1"/>
        <end position="19"/>
    </location>
</feature>
<dbReference type="Pfam" id="PF11211">
    <property type="entry name" value="DUF2997"/>
    <property type="match status" value="1"/>
</dbReference>
<feature type="region of interest" description="Disordered" evidence="1">
    <location>
        <begin position="114"/>
        <end position="134"/>
    </location>
</feature>
<dbReference type="InterPro" id="IPR021375">
    <property type="entry name" value="DUF2997"/>
</dbReference>